<dbReference type="RefSeq" id="WP_369018513.1">
    <property type="nucleotide sequence ID" value="NZ_CP121689.1"/>
</dbReference>
<accession>A0ABZ2YBH0</accession>
<organism evidence="1 2">
    <name type="scientific">Thermatribacter velox</name>
    <dbReference type="NCBI Taxonomy" id="3039681"/>
    <lineage>
        <taxon>Bacteria</taxon>
        <taxon>Pseudomonadati</taxon>
        <taxon>Atribacterota</taxon>
        <taxon>Atribacteria</taxon>
        <taxon>Atribacterales</taxon>
        <taxon>Thermatribacteraceae</taxon>
        <taxon>Thermatribacter</taxon>
    </lineage>
</organism>
<reference evidence="1 2" key="1">
    <citation type="submission" date="2023-03" db="EMBL/GenBank/DDBJ databases">
        <title>Novel Species.</title>
        <authorList>
            <person name="Ma S."/>
        </authorList>
    </citation>
    <scope>NUCLEOTIDE SEQUENCE [LARGE SCALE GENOMIC DNA]</scope>
    <source>
        <strain evidence="1 2">B11</strain>
    </source>
</reference>
<evidence type="ECO:0000313" key="1">
    <source>
        <dbReference type="EMBL" id="WZL76355.1"/>
    </source>
</evidence>
<dbReference type="Proteomes" id="UP001461341">
    <property type="component" value="Chromosome"/>
</dbReference>
<proteinExistence type="predicted"/>
<gene>
    <name evidence="1" type="ORF">QBE54_01065</name>
</gene>
<name>A0ABZ2YBH0_9BACT</name>
<sequence length="191" mass="22290">MKKPATFALPLFFLVILFVFPVIALAQEEAELLEQAASLLREGNLGEAQKLLDEARLSLWNKAPMRVENYTFVEEESQSYGVWRERISNFFAPDETIYIYAEPKNYTILKEGNAYHIYFETDFNVYDMDGNLLGGQESFGEFRYITRSPVYETYLNLYFDFDIAPGEYVLEVILQDKFSNKSASFRLPFRK</sequence>
<evidence type="ECO:0000313" key="2">
    <source>
        <dbReference type="Proteomes" id="UP001461341"/>
    </source>
</evidence>
<protein>
    <submittedName>
        <fullName evidence="1">Uncharacterized protein</fullName>
    </submittedName>
</protein>
<dbReference type="EMBL" id="CP121689">
    <property type="protein sequence ID" value="WZL76355.1"/>
    <property type="molecule type" value="Genomic_DNA"/>
</dbReference>
<keyword evidence="2" id="KW-1185">Reference proteome</keyword>